<accession>A0ABQ5H5M5</accession>
<reference evidence="2" key="1">
    <citation type="journal article" date="2022" name="Int. J. Mol. Sci.">
        <title>Draft Genome of Tanacetum Coccineum: Genomic Comparison of Closely Related Tanacetum-Family Plants.</title>
        <authorList>
            <person name="Yamashiro T."/>
            <person name="Shiraishi A."/>
            <person name="Nakayama K."/>
            <person name="Satake H."/>
        </authorList>
    </citation>
    <scope>NUCLEOTIDE SEQUENCE</scope>
</reference>
<organism evidence="2 3">
    <name type="scientific">Tanacetum coccineum</name>
    <dbReference type="NCBI Taxonomy" id="301880"/>
    <lineage>
        <taxon>Eukaryota</taxon>
        <taxon>Viridiplantae</taxon>
        <taxon>Streptophyta</taxon>
        <taxon>Embryophyta</taxon>
        <taxon>Tracheophyta</taxon>
        <taxon>Spermatophyta</taxon>
        <taxon>Magnoliopsida</taxon>
        <taxon>eudicotyledons</taxon>
        <taxon>Gunneridae</taxon>
        <taxon>Pentapetalae</taxon>
        <taxon>asterids</taxon>
        <taxon>campanulids</taxon>
        <taxon>Asterales</taxon>
        <taxon>Asteraceae</taxon>
        <taxon>Asteroideae</taxon>
        <taxon>Anthemideae</taxon>
        <taxon>Anthemidinae</taxon>
        <taxon>Tanacetum</taxon>
    </lineage>
</organism>
<protein>
    <submittedName>
        <fullName evidence="2">Uncharacterized protein</fullName>
    </submittedName>
</protein>
<evidence type="ECO:0000313" key="3">
    <source>
        <dbReference type="Proteomes" id="UP001151760"/>
    </source>
</evidence>
<name>A0ABQ5H5M5_9ASTR</name>
<reference evidence="2" key="2">
    <citation type="submission" date="2022-01" db="EMBL/GenBank/DDBJ databases">
        <authorList>
            <person name="Yamashiro T."/>
            <person name="Shiraishi A."/>
            <person name="Satake H."/>
            <person name="Nakayama K."/>
        </authorList>
    </citation>
    <scope>NUCLEOTIDE SEQUENCE</scope>
</reference>
<evidence type="ECO:0000256" key="1">
    <source>
        <dbReference type="SAM" id="MobiDB-lite"/>
    </source>
</evidence>
<dbReference type="Proteomes" id="UP001151760">
    <property type="component" value="Unassembled WGS sequence"/>
</dbReference>
<comment type="caution">
    <text evidence="2">The sequence shown here is derived from an EMBL/GenBank/DDBJ whole genome shotgun (WGS) entry which is preliminary data.</text>
</comment>
<proteinExistence type="predicted"/>
<gene>
    <name evidence="2" type="ORF">Tco_1057530</name>
</gene>
<feature type="region of interest" description="Disordered" evidence="1">
    <location>
        <begin position="127"/>
        <end position="148"/>
    </location>
</feature>
<sequence length="516" mass="58940">MQILTGPRNLMQKPVTFAMMALTEVEQDDWSMEFDAEHVHFGQDGLGDFDWSNKADDTSVSLALMAYKTQRYPHQRRSFIPSAVLTREGLKSTAKPKLTRTVPSKGTANVFYKGTARPRVPHAVLSQSTGRPYYPRMDNIRPRTSSFSPSTRLERTVLYGSQTVFQKIVSVKGECMINQTWRPKGGLLVSVNRDNGILNTQQFERRSQRIYAIIEQWLLWKHDRRLRTSSSDFKGQGWFYVAFGNDSKGLEVTFGCKATKDECYLMAQKLGHGQLQELLNKLVKGNLVRGLPSKDIQADHSLSPNISFMRPFGCPSDYTYYPRSNGVNQEKVQDCSVNFLENQENQKERISNSEEVLQTREVTCPCRNQAPDELVSLMHQESIAKVHNDAQRNAFEKEKRRITLEREKKRCVDSYVHSKIHKIHPQTQFIGKSTVGFSQEEKLKKVLLTTPSLAVFDITSKNRTNHKDSTDMACLLVSYIKRTPKKVFSALADESWVDAMARRTASFKLQDVMGVM</sequence>
<evidence type="ECO:0000313" key="2">
    <source>
        <dbReference type="EMBL" id="GJT83188.1"/>
    </source>
</evidence>
<dbReference type="EMBL" id="BQNB010019238">
    <property type="protein sequence ID" value="GJT83188.1"/>
    <property type="molecule type" value="Genomic_DNA"/>
</dbReference>
<keyword evidence="3" id="KW-1185">Reference proteome</keyword>